<comment type="similarity">
    <text evidence="1">Belongs to the YciI family.</text>
</comment>
<dbReference type="RefSeq" id="WP_130479527.1">
    <property type="nucleotide sequence ID" value="NZ_SFCC01000022.1"/>
</dbReference>
<gene>
    <name evidence="3" type="ORF">EWH70_33125</name>
</gene>
<evidence type="ECO:0000256" key="1">
    <source>
        <dbReference type="ARBA" id="ARBA00007689"/>
    </source>
</evidence>
<evidence type="ECO:0000313" key="4">
    <source>
        <dbReference type="Proteomes" id="UP000292003"/>
    </source>
</evidence>
<evidence type="ECO:0000313" key="3">
    <source>
        <dbReference type="EMBL" id="RZQ59670.1"/>
    </source>
</evidence>
<sequence>MRFMVILKSDENTEAGALPSSEDLVRMNEFNEQLVKAGVLLGGEGLLASSHGAKVRFTGDSPSVVDGPFTEATELVAGFWLLEVSSKAEAVEWVKRVPVRDTEIEIRRVAEVDDFGEAATPEVRERVGRLRESAGQR</sequence>
<dbReference type="AlphaFoldDB" id="A0A4Q7IXJ7"/>
<keyword evidence="4" id="KW-1185">Reference proteome</keyword>
<dbReference type="Gene3D" id="3.30.70.1060">
    <property type="entry name" value="Dimeric alpha+beta barrel"/>
    <property type="match status" value="1"/>
</dbReference>
<dbReference type="Pfam" id="PF03795">
    <property type="entry name" value="YCII"/>
    <property type="match status" value="1"/>
</dbReference>
<accession>A0A4Q7IXJ7</accession>
<dbReference type="EMBL" id="SFCC01000022">
    <property type="protein sequence ID" value="RZQ59670.1"/>
    <property type="molecule type" value="Genomic_DNA"/>
</dbReference>
<feature type="domain" description="YCII-related" evidence="2">
    <location>
        <begin position="1"/>
        <end position="111"/>
    </location>
</feature>
<evidence type="ECO:0000259" key="2">
    <source>
        <dbReference type="Pfam" id="PF03795"/>
    </source>
</evidence>
<comment type="caution">
    <text evidence="3">The sequence shown here is derived from an EMBL/GenBank/DDBJ whole genome shotgun (WGS) entry which is preliminary data.</text>
</comment>
<dbReference type="PANTHER" id="PTHR35174:SF4">
    <property type="entry name" value="BLL7163 PROTEIN"/>
    <property type="match status" value="1"/>
</dbReference>
<dbReference type="InterPro" id="IPR005545">
    <property type="entry name" value="YCII"/>
</dbReference>
<dbReference type="Proteomes" id="UP000292003">
    <property type="component" value="Unassembled WGS sequence"/>
</dbReference>
<dbReference type="SUPFAM" id="SSF54909">
    <property type="entry name" value="Dimeric alpha+beta barrel"/>
    <property type="match status" value="1"/>
</dbReference>
<protein>
    <submittedName>
        <fullName evidence="3">YciI family protein</fullName>
    </submittedName>
</protein>
<dbReference type="InterPro" id="IPR011008">
    <property type="entry name" value="Dimeric_a/b-barrel"/>
</dbReference>
<dbReference type="OrthoDB" id="668782at2"/>
<proteinExistence type="inferred from homology"/>
<dbReference type="PANTHER" id="PTHR35174">
    <property type="entry name" value="BLL7171 PROTEIN-RELATED"/>
    <property type="match status" value="1"/>
</dbReference>
<reference evidence="3 4" key="1">
    <citation type="submission" date="2019-02" db="EMBL/GenBank/DDBJ databases">
        <title>Draft genome sequence of Amycolatopsis sp. 8-3EHSu isolated from roots of Suaeda maritima.</title>
        <authorList>
            <person name="Duangmal K."/>
            <person name="Chantavorakit T."/>
        </authorList>
    </citation>
    <scope>NUCLEOTIDE SEQUENCE [LARGE SCALE GENOMIC DNA]</scope>
    <source>
        <strain evidence="3 4">8-3EHSu</strain>
    </source>
</reference>
<name>A0A4Q7IXJ7_9PSEU</name>
<organism evidence="3 4">
    <name type="scientific">Amycolatopsis suaedae</name>
    <dbReference type="NCBI Taxonomy" id="2510978"/>
    <lineage>
        <taxon>Bacteria</taxon>
        <taxon>Bacillati</taxon>
        <taxon>Actinomycetota</taxon>
        <taxon>Actinomycetes</taxon>
        <taxon>Pseudonocardiales</taxon>
        <taxon>Pseudonocardiaceae</taxon>
        <taxon>Amycolatopsis</taxon>
    </lineage>
</organism>